<dbReference type="RefSeq" id="WP_319967167.1">
    <property type="nucleotide sequence ID" value="NZ_JAXAVW010000014.1"/>
</dbReference>
<proteinExistence type="predicted"/>
<gene>
    <name evidence="1" type="ORF">SK803_18010</name>
</gene>
<name>A0ABU4T1T5_9PSEU</name>
<accession>A0ABU4T1T5</accession>
<evidence type="ECO:0000313" key="2">
    <source>
        <dbReference type="Proteomes" id="UP001285521"/>
    </source>
</evidence>
<organism evidence="1 2">
    <name type="scientific">Lentzea miocenica</name>
    <dbReference type="NCBI Taxonomy" id="3095431"/>
    <lineage>
        <taxon>Bacteria</taxon>
        <taxon>Bacillati</taxon>
        <taxon>Actinomycetota</taxon>
        <taxon>Actinomycetes</taxon>
        <taxon>Pseudonocardiales</taxon>
        <taxon>Pseudonocardiaceae</taxon>
        <taxon>Lentzea</taxon>
    </lineage>
</organism>
<evidence type="ECO:0000313" key="1">
    <source>
        <dbReference type="EMBL" id="MDX8032119.1"/>
    </source>
</evidence>
<reference evidence="1 2" key="1">
    <citation type="submission" date="2023-11" db="EMBL/GenBank/DDBJ databases">
        <title>Lentzea sokolovensis, sp. nov., Lentzea kristufkii, sp. nov., and Lentzea miocenensis, sp. nov., rare actinobacteria from Sokolov Coal Basin, Miocene lacustrine sediment, Czech Republic.</title>
        <authorList>
            <person name="Lara A."/>
            <person name="Kotroba L."/>
            <person name="Nouioui I."/>
            <person name="Neumann-Schaal M."/>
            <person name="Mast Y."/>
            <person name="Chronakova A."/>
        </authorList>
    </citation>
    <scope>NUCLEOTIDE SEQUENCE [LARGE SCALE GENOMIC DNA]</scope>
    <source>
        <strain evidence="1 2">BCCO 10_0856</strain>
    </source>
</reference>
<protein>
    <submittedName>
        <fullName evidence="1">Uncharacterized protein</fullName>
    </submittedName>
</protein>
<keyword evidence="2" id="KW-1185">Reference proteome</keyword>
<dbReference type="EMBL" id="JAXAVW010000014">
    <property type="protein sequence ID" value="MDX8032119.1"/>
    <property type="molecule type" value="Genomic_DNA"/>
</dbReference>
<dbReference type="Proteomes" id="UP001285521">
    <property type="component" value="Unassembled WGS sequence"/>
</dbReference>
<comment type="caution">
    <text evidence="1">The sequence shown here is derived from an EMBL/GenBank/DDBJ whole genome shotgun (WGS) entry which is preliminary data.</text>
</comment>
<sequence length="84" mass="9011">MPARFEAEVATDGEGWVITAGEVTLRLTTGDDQSDHADVALRLLRGGRVDDPTFYESAREAVFGAALVVGRAPVFTNQGWGAFK</sequence>